<dbReference type="InterPro" id="IPR020904">
    <property type="entry name" value="Sc_DH/Rdtase_CS"/>
</dbReference>
<dbReference type="NCBIfam" id="NF009466">
    <property type="entry name" value="PRK12826.1-2"/>
    <property type="match status" value="1"/>
</dbReference>
<protein>
    <submittedName>
        <fullName evidence="2">SDR family oxidoreductase</fullName>
    </submittedName>
</protein>
<dbReference type="PANTHER" id="PTHR42879">
    <property type="entry name" value="3-OXOACYL-(ACYL-CARRIER-PROTEIN) REDUCTASE"/>
    <property type="match status" value="1"/>
</dbReference>
<evidence type="ECO:0000313" key="3">
    <source>
        <dbReference type="Proteomes" id="UP001375743"/>
    </source>
</evidence>
<dbReference type="Pfam" id="PF13561">
    <property type="entry name" value="adh_short_C2"/>
    <property type="match status" value="1"/>
</dbReference>
<proteinExistence type="inferred from homology"/>
<dbReference type="PRINTS" id="PR00080">
    <property type="entry name" value="SDRFAMILY"/>
</dbReference>
<reference evidence="2 3" key="1">
    <citation type="submission" date="2024-01" db="EMBL/GenBank/DDBJ databases">
        <title>Multi-omics insights into the function and evolution of sodium benzoate biodegradation pathways in Benzoatithermus flavus gen. nov., sp. nov. from hot spring.</title>
        <authorList>
            <person name="Hu C.-J."/>
            <person name="Li W.-J."/>
        </authorList>
    </citation>
    <scope>NUCLEOTIDE SEQUENCE [LARGE SCALE GENOMIC DNA]</scope>
    <source>
        <strain evidence="2 3">SYSU G07066</strain>
    </source>
</reference>
<evidence type="ECO:0000256" key="1">
    <source>
        <dbReference type="ARBA" id="ARBA00006484"/>
    </source>
</evidence>
<dbReference type="CDD" id="cd05233">
    <property type="entry name" value="SDR_c"/>
    <property type="match status" value="1"/>
</dbReference>
<dbReference type="Gene3D" id="3.40.50.720">
    <property type="entry name" value="NAD(P)-binding Rossmann-like Domain"/>
    <property type="match status" value="1"/>
</dbReference>
<dbReference type="PROSITE" id="PS00061">
    <property type="entry name" value="ADH_SHORT"/>
    <property type="match status" value="1"/>
</dbReference>
<dbReference type="SUPFAM" id="SSF51735">
    <property type="entry name" value="NAD(P)-binding Rossmann-fold domains"/>
    <property type="match status" value="1"/>
</dbReference>
<dbReference type="InterPro" id="IPR036291">
    <property type="entry name" value="NAD(P)-bd_dom_sf"/>
</dbReference>
<name>A0ABU8XT94_9PROT</name>
<dbReference type="RefSeq" id="WP_418159986.1">
    <property type="nucleotide sequence ID" value="NZ_JBBLZC010000012.1"/>
</dbReference>
<dbReference type="PRINTS" id="PR00081">
    <property type="entry name" value="GDHRDH"/>
</dbReference>
<comment type="caution">
    <text evidence="2">The sequence shown here is derived from an EMBL/GenBank/DDBJ whole genome shotgun (WGS) entry which is preliminary data.</text>
</comment>
<sequence>MTGTPLRVLVTAAATGIGRAIACGFMARGDRVHICDIDSGALAAFHAAHPEAGVSLADVSVEADVDRLFEEATARLGGLDVLVNNAGIAGPTVPVEDVAYDDWRRCLAVNLDGAFLCARRAAPLLKAQGQGAIVNLSSTAGLFGYPNRAPYCAAKWAIIGLTKTLAMELGPFGVQVNAICPGSVEGPRMARVIAAEAAVTGRSEAEVRRSYERSVSLRTFVTPEDVAGMVLFLCSPAGKRISGQALAVDGHTESLTS</sequence>
<keyword evidence="3" id="KW-1185">Reference proteome</keyword>
<evidence type="ECO:0000313" key="2">
    <source>
        <dbReference type="EMBL" id="MEK0084139.1"/>
    </source>
</evidence>
<accession>A0ABU8XT94</accession>
<organism evidence="2 3">
    <name type="scientific">Benzoatithermus flavus</name>
    <dbReference type="NCBI Taxonomy" id="3108223"/>
    <lineage>
        <taxon>Bacteria</taxon>
        <taxon>Pseudomonadati</taxon>
        <taxon>Pseudomonadota</taxon>
        <taxon>Alphaproteobacteria</taxon>
        <taxon>Geminicoccales</taxon>
        <taxon>Geminicoccaceae</taxon>
        <taxon>Benzoatithermus</taxon>
    </lineage>
</organism>
<gene>
    <name evidence="2" type="ORF">U1T56_13320</name>
</gene>
<dbReference type="PANTHER" id="PTHR42879:SF2">
    <property type="entry name" value="3-OXOACYL-[ACYL-CARRIER-PROTEIN] REDUCTASE FABG"/>
    <property type="match status" value="1"/>
</dbReference>
<dbReference type="InterPro" id="IPR002347">
    <property type="entry name" value="SDR_fam"/>
</dbReference>
<dbReference type="EMBL" id="JBBLZC010000012">
    <property type="protein sequence ID" value="MEK0084139.1"/>
    <property type="molecule type" value="Genomic_DNA"/>
</dbReference>
<dbReference type="Proteomes" id="UP001375743">
    <property type="component" value="Unassembled WGS sequence"/>
</dbReference>
<dbReference type="InterPro" id="IPR050259">
    <property type="entry name" value="SDR"/>
</dbReference>
<comment type="similarity">
    <text evidence="1">Belongs to the short-chain dehydrogenases/reductases (SDR) family.</text>
</comment>